<dbReference type="AlphaFoldDB" id="A0A840D153"/>
<dbReference type="RefSeq" id="WP_183209525.1">
    <property type="nucleotide sequence ID" value="NZ_JACIER010000024.1"/>
</dbReference>
<protein>
    <submittedName>
        <fullName evidence="2">Murein DD-endopeptidase MepM/ murein hydrolase activator NlpD</fullName>
    </submittedName>
</protein>
<dbReference type="PANTHER" id="PTHR21666:SF270">
    <property type="entry name" value="MUREIN HYDROLASE ACTIVATOR ENVC"/>
    <property type="match status" value="1"/>
</dbReference>
<dbReference type="PANTHER" id="PTHR21666">
    <property type="entry name" value="PEPTIDASE-RELATED"/>
    <property type="match status" value="1"/>
</dbReference>
<dbReference type="GO" id="GO:0004222">
    <property type="term" value="F:metalloendopeptidase activity"/>
    <property type="evidence" value="ECO:0007669"/>
    <property type="project" value="TreeGrafter"/>
</dbReference>
<comment type="caution">
    <text evidence="2">The sequence shown here is derived from an EMBL/GenBank/DDBJ whole genome shotgun (WGS) entry which is preliminary data.</text>
</comment>
<dbReference type="EMBL" id="JACIER010000024">
    <property type="protein sequence ID" value="MBB4046177.1"/>
    <property type="molecule type" value="Genomic_DNA"/>
</dbReference>
<sequence>MRYIMIFFIALLHLPVWGQPDRKPEIEKLTKKIYSAKDFRRVADSWQLSVNELSCYPVISPVRNPTISSGFGMRRHPIYKTRKFHTGIDFAQVKGAPVYATGNGVVTRKGYNSGYGNFIEIEHAGGFRSFYAHLSKTLVNAGDSVRMGKHIACVGNSGLTTGCHLHYEIRKGNRFLNPISWCYCLFEIVKNK</sequence>
<accession>A0A840D153</accession>
<feature type="domain" description="M23ase beta-sheet core" evidence="1">
    <location>
        <begin position="83"/>
        <end position="178"/>
    </location>
</feature>
<dbReference type="InterPro" id="IPR050570">
    <property type="entry name" value="Cell_wall_metabolism_enzyme"/>
</dbReference>
<dbReference type="InterPro" id="IPR011055">
    <property type="entry name" value="Dup_hybrid_motif"/>
</dbReference>
<evidence type="ECO:0000313" key="2">
    <source>
        <dbReference type="EMBL" id="MBB4046177.1"/>
    </source>
</evidence>
<keyword evidence="3" id="KW-1185">Reference proteome</keyword>
<proteinExistence type="predicted"/>
<name>A0A840D153_9BACE</name>
<evidence type="ECO:0000313" key="3">
    <source>
        <dbReference type="Proteomes" id="UP000560658"/>
    </source>
</evidence>
<evidence type="ECO:0000259" key="1">
    <source>
        <dbReference type="Pfam" id="PF01551"/>
    </source>
</evidence>
<dbReference type="Pfam" id="PF01551">
    <property type="entry name" value="Peptidase_M23"/>
    <property type="match status" value="1"/>
</dbReference>
<dbReference type="FunFam" id="2.70.70.10:FF:000006">
    <property type="entry name" value="M23 family peptidase"/>
    <property type="match status" value="1"/>
</dbReference>
<dbReference type="Gene3D" id="2.70.70.10">
    <property type="entry name" value="Glucose Permease (Domain IIA)"/>
    <property type="match status" value="1"/>
</dbReference>
<dbReference type="SUPFAM" id="SSF51261">
    <property type="entry name" value="Duplicated hybrid motif"/>
    <property type="match status" value="1"/>
</dbReference>
<organism evidence="2 3">
    <name type="scientific">Bacteroides reticulotermitis</name>
    <dbReference type="NCBI Taxonomy" id="1133319"/>
    <lineage>
        <taxon>Bacteria</taxon>
        <taxon>Pseudomonadati</taxon>
        <taxon>Bacteroidota</taxon>
        <taxon>Bacteroidia</taxon>
        <taxon>Bacteroidales</taxon>
        <taxon>Bacteroidaceae</taxon>
        <taxon>Bacteroides</taxon>
    </lineage>
</organism>
<dbReference type="InterPro" id="IPR016047">
    <property type="entry name" value="M23ase_b-sheet_dom"/>
</dbReference>
<keyword evidence="2" id="KW-0378">Hydrolase</keyword>
<reference evidence="2" key="1">
    <citation type="submission" date="2020-08" db="EMBL/GenBank/DDBJ databases">
        <title>Genomic Encyclopedia of Type Strains, Phase IV (KMG-IV): sequencing the most valuable type-strain genomes for metagenomic binning, comparative biology and taxonomic classification.</title>
        <authorList>
            <person name="Goeker M."/>
        </authorList>
    </citation>
    <scope>NUCLEOTIDE SEQUENCE [LARGE SCALE GENOMIC DNA]</scope>
    <source>
        <strain evidence="2">DSM 105720</strain>
    </source>
</reference>
<dbReference type="Proteomes" id="UP000560658">
    <property type="component" value="Unassembled WGS sequence"/>
</dbReference>
<dbReference type="CDD" id="cd12797">
    <property type="entry name" value="M23_peptidase"/>
    <property type="match status" value="1"/>
</dbReference>
<gene>
    <name evidence="2" type="ORF">GGR06_004008</name>
</gene>